<protein>
    <submittedName>
        <fullName evidence="1">Uncharacterized protein</fullName>
    </submittedName>
</protein>
<sequence>MQNHFSYENNQQCDFQVNYNPEQPHYPYNYQQQIVTPTSTPDISRLTLRQFNDLYSRSSFVEYEQPSYHEQQPYSECPPLPSYVPFGSQQQQHAPSQQVATINGPSYKEVMLLMDGLREKLDTIDERLRVDQRCKDIKQKWYGNDKVLYDMMEDANMLLKLAIRAEQMSEDLSQLMKDKAMEATLEKLMKMIVEQRDEMIMLRSMYQRMEQLHTDVNDNMSTDGHINFGKDVADEEIEDSHTYISTDGYVDDAQCEYKVLSIDDDMSIDDLFDEQSCENNTMEEPSAVEEPTIFEDVVETSTIATDLVNDEAADSTTSSVDFCSQGEIMRITDDLVNHLNAPDDAQIELKPHTPHIKYIQEYCLN</sequence>
<dbReference type="Proteomes" id="UP000501690">
    <property type="component" value="Linkage Group LG5"/>
</dbReference>
<organism evidence="1 2">
    <name type="scientific">Vigna unguiculata</name>
    <name type="common">Cowpea</name>
    <dbReference type="NCBI Taxonomy" id="3917"/>
    <lineage>
        <taxon>Eukaryota</taxon>
        <taxon>Viridiplantae</taxon>
        <taxon>Streptophyta</taxon>
        <taxon>Embryophyta</taxon>
        <taxon>Tracheophyta</taxon>
        <taxon>Spermatophyta</taxon>
        <taxon>Magnoliopsida</taxon>
        <taxon>eudicotyledons</taxon>
        <taxon>Gunneridae</taxon>
        <taxon>Pentapetalae</taxon>
        <taxon>rosids</taxon>
        <taxon>fabids</taxon>
        <taxon>Fabales</taxon>
        <taxon>Fabaceae</taxon>
        <taxon>Papilionoideae</taxon>
        <taxon>50 kb inversion clade</taxon>
        <taxon>NPAAA clade</taxon>
        <taxon>indigoferoid/millettioid clade</taxon>
        <taxon>Phaseoleae</taxon>
        <taxon>Vigna</taxon>
    </lineage>
</organism>
<proteinExistence type="predicted"/>
<keyword evidence="2" id="KW-1185">Reference proteome</keyword>
<evidence type="ECO:0000313" key="1">
    <source>
        <dbReference type="EMBL" id="QCD93190.1"/>
    </source>
</evidence>
<gene>
    <name evidence="1" type="ORF">DEO72_LG5g1262</name>
</gene>
<accession>A0A4D6LXI0</accession>
<reference evidence="1 2" key="1">
    <citation type="submission" date="2019-04" db="EMBL/GenBank/DDBJ databases">
        <title>An improved genome assembly and genetic linkage map for asparagus bean, Vigna unguiculata ssp. sesquipedialis.</title>
        <authorList>
            <person name="Xia Q."/>
            <person name="Zhang R."/>
            <person name="Dong Y."/>
        </authorList>
    </citation>
    <scope>NUCLEOTIDE SEQUENCE [LARGE SCALE GENOMIC DNA]</scope>
    <source>
        <tissue evidence="1">Leaf</tissue>
    </source>
</reference>
<dbReference type="EMBL" id="CP039349">
    <property type="protein sequence ID" value="QCD93190.1"/>
    <property type="molecule type" value="Genomic_DNA"/>
</dbReference>
<dbReference type="AlphaFoldDB" id="A0A4D6LXI0"/>
<name>A0A4D6LXI0_VIGUN</name>
<evidence type="ECO:0000313" key="2">
    <source>
        <dbReference type="Proteomes" id="UP000501690"/>
    </source>
</evidence>